<dbReference type="PANTHER" id="PTHR13799:SF14">
    <property type="entry name" value="GTP CYCLOHYDROLASE 1 TYPE 2 HOMOLOG"/>
    <property type="match status" value="1"/>
</dbReference>
<dbReference type="SUPFAM" id="SSF102705">
    <property type="entry name" value="NIF3 (NGG1p interacting factor 3)-like"/>
    <property type="match status" value="1"/>
</dbReference>
<gene>
    <name evidence="4" type="ORF">RT717_08565</name>
</gene>
<name>A0ABZ0IUG0_9BACT</name>
<dbReference type="NCBIfam" id="TIGR00486">
    <property type="entry name" value="YbgI_SA1388"/>
    <property type="match status" value="1"/>
</dbReference>
<reference evidence="4 5" key="1">
    <citation type="journal article" date="2023" name="Microbiol. Resour. Announc.">
        <title>Complete Genome Sequence of Imperialibacter roseus strain P4T.</title>
        <authorList>
            <person name="Tizabi D.R."/>
            <person name="Bachvaroff T."/>
            <person name="Hill R.T."/>
        </authorList>
    </citation>
    <scope>NUCLEOTIDE SEQUENCE [LARGE SCALE GENOMIC DNA]</scope>
    <source>
        <strain evidence="4 5">P4T</strain>
    </source>
</reference>
<evidence type="ECO:0000256" key="3">
    <source>
        <dbReference type="PIRNR" id="PIRNR037489"/>
    </source>
</evidence>
<protein>
    <recommendedName>
        <fullName evidence="3">GTP cyclohydrolase 1 type 2 homolog</fullName>
    </recommendedName>
</protein>
<dbReference type="Gene3D" id="3.30.70.120">
    <property type="match status" value="1"/>
</dbReference>
<dbReference type="Pfam" id="PF01784">
    <property type="entry name" value="DUF34_NIF3"/>
    <property type="match status" value="1"/>
</dbReference>
<evidence type="ECO:0000256" key="2">
    <source>
        <dbReference type="ARBA" id="ARBA00022723"/>
    </source>
</evidence>
<dbReference type="InterPro" id="IPR036069">
    <property type="entry name" value="DUF34/NIF3_sf"/>
</dbReference>
<dbReference type="RefSeq" id="WP_317491322.1">
    <property type="nucleotide sequence ID" value="NZ_CP136051.1"/>
</dbReference>
<dbReference type="EMBL" id="CP136051">
    <property type="protein sequence ID" value="WOK08688.1"/>
    <property type="molecule type" value="Genomic_DNA"/>
</dbReference>
<keyword evidence="2 3" id="KW-0479">Metal-binding</keyword>
<organism evidence="4 5">
    <name type="scientific">Imperialibacter roseus</name>
    <dbReference type="NCBI Taxonomy" id="1324217"/>
    <lineage>
        <taxon>Bacteria</taxon>
        <taxon>Pseudomonadati</taxon>
        <taxon>Bacteroidota</taxon>
        <taxon>Cytophagia</taxon>
        <taxon>Cytophagales</taxon>
        <taxon>Flammeovirgaceae</taxon>
        <taxon>Imperialibacter</taxon>
    </lineage>
</organism>
<dbReference type="Gene3D" id="3.40.1390.30">
    <property type="entry name" value="NIF3 (NGG1p interacting factor 3)-like"/>
    <property type="match status" value="1"/>
</dbReference>
<dbReference type="InterPro" id="IPR002678">
    <property type="entry name" value="DUF34/NIF3"/>
</dbReference>
<dbReference type="InterPro" id="IPR017221">
    <property type="entry name" value="DUF34/NIF3_bac"/>
</dbReference>
<evidence type="ECO:0000256" key="1">
    <source>
        <dbReference type="ARBA" id="ARBA00006964"/>
    </source>
</evidence>
<sequence length="369" mass="40720">MSKEEIRIKEIISYLETLAPRAYQESYDNAGLIVGNSSNHVSGVLISLDATEEIVDEAIATGCNLIVAHHPIVFKGLKTLTGSNYVERTVIKAIQQDIAIYAIHTNLDNVLDGVNAEIAHILGLQHLRILAPKSNVLSKIVAFCPKDNTGAVLAALHEVGAGHIGNYDHCSFRVAGTGSFRPNDKATPHIGAAHQLEQVHEDRLELIFPSHLSQVIINTLQTAHPYEEVAYYLTSLQNQYQEVGSGMIGTLPEPMQPDKFLAHLKDVFDLQVIKYTPVNKKIHTVAVCGGAGSFLLESAKKQSADAFVTSDFKYHEYFDAEGRVLVADIGHYESEVSTKNLLHRKLKQKFTNIALRLSKANTNPVRYYL</sequence>
<accession>A0ABZ0IUG0</accession>
<evidence type="ECO:0000313" key="5">
    <source>
        <dbReference type="Proteomes" id="UP001302349"/>
    </source>
</evidence>
<dbReference type="Proteomes" id="UP001302349">
    <property type="component" value="Chromosome"/>
</dbReference>
<proteinExistence type="inferred from homology"/>
<dbReference type="PANTHER" id="PTHR13799">
    <property type="entry name" value="NGG1 INTERACTING FACTOR 3"/>
    <property type="match status" value="1"/>
</dbReference>
<dbReference type="PIRSF" id="PIRSF037489">
    <property type="entry name" value="UCP037489_NIF3_YqfO"/>
    <property type="match status" value="1"/>
</dbReference>
<evidence type="ECO:0000313" key="4">
    <source>
        <dbReference type="EMBL" id="WOK08688.1"/>
    </source>
</evidence>
<dbReference type="InterPro" id="IPR015867">
    <property type="entry name" value="N-reg_PII/ATP_PRibTrfase_C"/>
</dbReference>
<keyword evidence="5" id="KW-1185">Reference proteome</keyword>
<comment type="similarity">
    <text evidence="1 3">Belongs to the GTP cyclohydrolase I type 2/NIF3 family.</text>
</comment>